<gene>
    <name evidence="5" type="ORF">PTE30175_04507</name>
</gene>
<dbReference type="GO" id="GO:0005975">
    <property type="term" value="P:carbohydrate metabolic process"/>
    <property type="evidence" value="ECO:0007669"/>
    <property type="project" value="InterPro"/>
</dbReference>
<evidence type="ECO:0000256" key="2">
    <source>
        <dbReference type="ARBA" id="ARBA00012729"/>
    </source>
</evidence>
<protein>
    <recommendedName>
        <fullName evidence="2">chitinase</fullName>
        <ecNumber evidence="2">3.2.1.14</ecNumber>
    </recommendedName>
</protein>
<accession>A0A5E4YMM7</accession>
<dbReference type="EMBL" id="CABPRZ010000025">
    <property type="protein sequence ID" value="VVE49578.1"/>
    <property type="molecule type" value="Genomic_DNA"/>
</dbReference>
<dbReference type="RefSeq" id="WP_150699287.1">
    <property type="nucleotide sequence ID" value="NZ_CABPRZ010000025.1"/>
</dbReference>
<dbReference type="OrthoDB" id="9775889at2"/>
<sequence length="519" mass="55597">MTKTPQSEAQAPDAASQLVYPADPADGATEATYARNAFAPDTATSQLSYTSARVARRLYNRYTAPAGNACQVSGYYTDWSQYDGRLDGNTDNSAAGRGVDLMLLDPYAYDRLAIGFAGIVGDQGEKAQTIARAAADFGRTPDQATFADSWGDVLSYRNCGFDGWVSNDVVPMFQQSRAQGVLGGLRQLQAQNPSLKLAISIGGWTMSQAFHGLAASPARRAVFCRSVVDLFERFPMFSEVDLDWEYPGAPGNTGNDYDDQDGANFAALITALTQALRAAGREDVTISVAASANVNDLRQANLPGLISAGVTGIHLMTYDFFGTPWAPALAHHTNLHDVDPAAASGFSVDRAVDYLRQTGVPLEQVHIGYAAYSRNAQNANVTQFSPLAGTYAPDGDVATGTFESGTTEWYDTIYNYLDLENQCGRNGFTLYTDPVADADFLYNAATGLFMSLDTPRTVKAKGEYVRKNGLGGLFTWTIDMDNGVLVNAAREGLGHALTQTAVDMTPFYVAGNQGPDAGE</sequence>
<evidence type="ECO:0000313" key="6">
    <source>
        <dbReference type="Proteomes" id="UP000414233"/>
    </source>
</evidence>
<dbReference type="InterPro" id="IPR029070">
    <property type="entry name" value="Chitinase_insertion_sf"/>
</dbReference>
<dbReference type="Gene3D" id="3.20.20.80">
    <property type="entry name" value="Glycosidases"/>
    <property type="match status" value="1"/>
</dbReference>
<proteinExistence type="predicted"/>
<organism evidence="5 6">
    <name type="scientific">Pandoraea terrae</name>
    <dbReference type="NCBI Taxonomy" id="1537710"/>
    <lineage>
        <taxon>Bacteria</taxon>
        <taxon>Pseudomonadati</taxon>
        <taxon>Pseudomonadota</taxon>
        <taxon>Betaproteobacteria</taxon>
        <taxon>Burkholderiales</taxon>
        <taxon>Burkholderiaceae</taxon>
        <taxon>Pandoraea</taxon>
    </lineage>
</organism>
<evidence type="ECO:0000313" key="5">
    <source>
        <dbReference type="EMBL" id="VVE49578.1"/>
    </source>
</evidence>
<dbReference type="SUPFAM" id="SSF54556">
    <property type="entry name" value="Chitinase insertion domain"/>
    <property type="match status" value="1"/>
</dbReference>
<dbReference type="PANTHER" id="PTHR11177:SF317">
    <property type="entry name" value="CHITINASE 12-RELATED"/>
    <property type="match status" value="1"/>
</dbReference>
<dbReference type="Proteomes" id="UP000414233">
    <property type="component" value="Unassembled WGS sequence"/>
</dbReference>
<dbReference type="InterPro" id="IPR011583">
    <property type="entry name" value="Chitinase_II/V-like_cat"/>
</dbReference>
<dbReference type="InterPro" id="IPR017853">
    <property type="entry name" value="GH"/>
</dbReference>
<keyword evidence="3" id="KW-0119">Carbohydrate metabolism</keyword>
<dbReference type="AlphaFoldDB" id="A0A5E4YMM7"/>
<dbReference type="InterPro" id="IPR001223">
    <property type="entry name" value="Glyco_hydro18_cat"/>
</dbReference>
<dbReference type="InterPro" id="IPR050314">
    <property type="entry name" value="Glycosyl_Hydrlase_18"/>
</dbReference>
<dbReference type="GO" id="GO:0008843">
    <property type="term" value="F:endochitinase activity"/>
    <property type="evidence" value="ECO:0007669"/>
    <property type="project" value="UniProtKB-EC"/>
</dbReference>
<reference evidence="5 6" key="1">
    <citation type="submission" date="2019-08" db="EMBL/GenBank/DDBJ databases">
        <authorList>
            <person name="Peeters C."/>
        </authorList>
    </citation>
    <scope>NUCLEOTIDE SEQUENCE [LARGE SCALE GENOMIC DNA]</scope>
    <source>
        <strain evidence="5 6">LMG 30175</strain>
    </source>
</reference>
<dbReference type="SMART" id="SM00636">
    <property type="entry name" value="Glyco_18"/>
    <property type="match status" value="1"/>
</dbReference>
<evidence type="ECO:0000256" key="3">
    <source>
        <dbReference type="ARBA" id="ARBA00023024"/>
    </source>
</evidence>
<evidence type="ECO:0000256" key="1">
    <source>
        <dbReference type="ARBA" id="ARBA00000822"/>
    </source>
</evidence>
<dbReference type="EC" id="3.2.1.14" evidence="2"/>
<keyword evidence="6" id="KW-1185">Reference proteome</keyword>
<evidence type="ECO:0000259" key="4">
    <source>
        <dbReference type="PROSITE" id="PS51910"/>
    </source>
</evidence>
<dbReference type="PROSITE" id="PS51910">
    <property type="entry name" value="GH18_2"/>
    <property type="match status" value="1"/>
</dbReference>
<dbReference type="GO" id="GO:0005576">
    <property type="term" value="C:extracellular region"/>
    <property type="evidence" value="ECO:0007669"/>
    <property type="project" value="TreeGrafter"/>
</dbReference>
<keyword evidence="3" id="KW-0624">Polysaccharide degradation</keyword>
<dbReference type="CDD" id="cd06548">
    <property type="entry name" value="GH18_chitinase"/>
    <property type="match status" value="1"/>
</dbReference>
<dbReference type="Gene3D" id="3.10.50.10">
    <property type="match status" value="1"/>
</dbReference>
<dbReference type="GO" id="GO:0006032">
    <property type="term" value="P:chitin catabolic process"/>
    <property type="evidence" value="ECO:0007669"/>
    <property type="project" value="UniProtKB-KW"/>
</dbReference>
<dbReference type="Pfam" id="PF00704">
    <property type="entry name" value="Glyco_hydro_18"/>
    <property type="match status" value="1"/>
</dbReference>
<name>A0A5E4YMM7_9BURK</name>
<dbReference type="GO" id="GO:0008061">
    <property type="term" value="F:chitin binding"/>
    <property type="evidence" value="ECO:0007669"/>
    <property type="project" value="InterPro"/>
</dbReference>
<comment type="catalytic activity">
    <reaction evidence="1">
        <text>Random endo-hydrolysis of N-acetyl-beta-D-glucosaminide (1-&gt;4)-beta-linkages in chitin and chitodextrins.</text>
        <dbReference type="EC" id="3.2.1.14"/>
    </reaction>
</comment>
<keyword evidence="3" id="KW-0146">Chitin degradation</keyword>
<dbReference type="PANTHER" id="PTHR11177">
    <property type="entry name" value="CHITINASE"/>
    <property type="match status" value="1"/>
</dbReference>
<feature type="domain" description="GH18" evidence="4">
    <location>
        <begin position="70"/>
        <end position="496"/>
    </location>
</feature>
<dbReference type="SUPFAM" id="SSF51445">
    <property type="entry name" value="(Trans)glycosidases"/>
    <property type="match status" value="1"/>
</dbReference>